<dbReference type="EMBL" id="BOOI01000057">
    <property type="protein sequence ID" value="GIH87263.1"/>
    <property type="molecule type" value="Genomic_DNA"/>
</dbReference>
<dbReference type="InterPro" id="IPR036513">
    <property type="entry name" value="STAS_dom_sf"/>
</dbReference>
<dbReference type="GO" id="GO:0043856">
    <property type="term" value="F:anti-sigma factor antagonist activity"/>
    <property type="evidence" value="ECO:0007669"/>
    <property type="project" value="TreeGrafter"/>
</dbReference>
<dbReference type="RefSeq" id="WP_203863529.1">
    <property type="nucleotide sequence ID" value="NZ_BMQP01000038.1"/>
</dbReference>
<dbReference type="PROSITE" id="PS50801">
    <property type="entry name" value="STAS"/>
    <property type="match status" value="1"/>
</dbReference>
<evidence type="ECO:0000313" key="2">
    <source>
        <dbReference type="EMBL" id="GIH87263.1"/>
    </source>
</evidence>
<evidence type="ECO:0000313" key="3">
    <source>
        <dbReference type="Proteomes" id="UP000655044"/>
    </source>
</evidence>
<name>A0A8J3S4Y6_PLARO</name>
<reference evidence="2" key="1">
    <citation type="submission" date="2021-01" db="EMBL/GenBank/DDBJ databases">
        <title>Whole genome shotgun sequence of Planobispora rosea NBRC 15558.</title>
        <authorList>
            <person name="Komaki H."/>
            <person name="Tamura T."/>
        </authorList>
    </citation>
    <scope>NUCLEOTIDE SEQUENCE</scope>
    <source>
        <strain evidence="2">NBRC 15558</strain>
    </source>
</reference>
<sequence>MSSFEMSLGRVGDATTAILVGEIDSGSAHQLFAVLVPGGQMLIDLSSVSYVSSSGLRALLLLHRQAREQDTRMAITGVADEVRFVMAATGFLDFFEIAEGVHR</sequence>
<dbReference type="PANTHER" id="PTHR33495">
    <property type="entry name" value="ANTI-SIGMA FACTOR ANTAGONIST TM_1081-RELATED-RELATED"/>
    <property type="match status" value="1"/>
</dbReference>
<organism evidence="2 3">
    <name type="scientific">Planobispora rosea</name>
    <dbReference type="NCBI Taxonomy" id="35762"/>
    <lineage>
        <taxon>Bacteria</taxon>
        <taxon>Bacillati</taxon>
        <taxon>Actinomycetota</taxon>
        <taxon>Actinomycetes</taxon>
        <taxon>Streptosporangiales</taxon>
        <taxon>Streptosporangiaceae</taxon>
        <taxon>Planobispora</taxon>
    </lineage>
</organism>
<comment type="caution">
    <text evidence="2">The sequence shown here is derived from an EMBL/GenBank/DDBJ whole genome shotgun (WGS) entry which is preliminary data.</text>
</comment>
<dbReference type="Gene3D" id="3.30.750.24">
    <property type="entry name" value="STAS domain"/>
    <property type="match status" value="1"/>
</dbReference>
<feature type="domain" description="STAS" evidence="1">
    <location>
        <begin position="41"/>
        <end position="103"/>
    </location>
</feature>
<accession>A0A8J3S4Y6</accession>
<keyword evidence="3" id="KW-1185">Reference proteome</keyword>
<evidence type="ECO:0000259" key="1">
    <source>
        <dbReference type="PROSITE" id="PS50801"/>
    </source>
</evidence>
<proteinExistence type="predicted"/>
<gene>
    <name evidence="2" type="ORF">Pro02_56710</name>
</gene>
<dbReference type="PANTHER" id="PTHR33495:SF14">
    <property type="entry name" value="ANTI-SIGMA FACTOR ANTAGONIST"/>
    <property type="match status" value="1"/>
</dbReference>
<protein>
    <recommendedName>
        <fullName evidence="1">STAS domain-containing protein</fullName>
    </recommendedName>
</protein>
<dbReference type="CDD" id="cd07043">
    <property type="entry name" value="STAS_anti-anti-sigma_factors"/>
    <property type="match status" value="1"/>
</dbReference>
<dbReference type="Proteomes" id="UP000655044">
    <property type="component" value="Unassembled WGS sequence"/>
</dbReference>
<dbReference type="AlphaFoldDB" id="A0A8J3S4Y6"/>
<dbReference type="SUPFAM" id="SSF52091">
    <property type="entry name" value="SpoIIaa-like"/>
    <property type="match status" value="1"/>
</dbReference>
<dbReference type="Pfam" id="PF01740">
    <property type="entry name" value="STAS"/>
    <property type="match status" value="1"/>
</dbReference>
<dbReference type="InterPro" id="IPR002645">
    <property type="entry name" value="STAS_dom"/>
</dbReference>